<keyword evidence="10 13" id="KW-0408">Iron</keyword>
<keyword evidence="6 14" id="KW-0812">Transmembrane</keyword>
<protein>
    <recommendedName>
        <fullName evidence="17">Cytochrome P450</fullName>
    </recommendedName>
</protein>
<dbReference type="OrthoDB" id="10029320at2759"/>
<evidence type="ECO:0008006" key="17">
    <source>
        <dbReference type="Google" id="ProtNLM"/>
    </source>
</evidence>
<accession>A0A067TD57</accession>
<dbReference type="Pfam" id="PF00067">
    <property type="entry name" value="p450"/>
    <property type="match status" value="1"/>
</dbReference>
<proteinExistence type="inferred from homology"/>
<evidence type="ECO:0000256" key="4">
    <source>
        <dbReference type="ARBA" id="ARBA00010617"/>
    </source>
</evidence>
<comment type="pathway">
    <text evidence="3">Secondary metabolite biosynthesis; terpenoid biosynthesis.</text>
</comment>
<dbReference type="GO" id="GO:0016705">
    <property type="term" value="F:oxidoreductase activity, acting on paired donors, with incorporation or reduction of molecular oxygen"/>
    <property type="evidence" value="ECO:0007669"/>
    <property type="project" value="InterPro"/>
</dbReference>
<keyword evidence="8 14" id="KW-1133">Transmembrane helix</keyword>
<dbReference type="HOGENOM" id="CLU_001570_5_11_1"/>
<comment type="subcellular location">
    <subcellularLocation>
        <location evidence="2">Membrane</location>
    </subcellularLocation>
</comment>
<dbReference type="EMBL" id="KL142371">
    <property type="protein sequence ID" value="KDR81081.1"/>
    <property type="molecule type" value="Genomic_DNA"/>
</dbReference>
<evidence type="ECO:0000256" key="9">
    <source>
        <dbReference type="ARBA" id="ARBA00023002"/>
    </source>
</evidence>
<sequence length="532" mass="59985">MQNKFTTVLIVWLCFWILYKFYLYPRFFSPLRTFPGPPIGHPIYGQFREILEGEAGIPQRAWVKKYGPIVRVVGPIGIERLIVMKLEAIQKILVSDWADYPKPKFLRDAIGSVTGYGLLTVISNEHKQMRKPISLGFSISNVAAQSDLSYGPIEALVGILRTKIDNEKEPGNGKVFLMYEWMSKVTLDILCQAAFRYQLDSVQNSDNELAGAYEALASLDSGMTFVQRPNLAQFFATLSVPGMTEFLASEWAYNHRHWLDKFELTRICLLASAYCIRKISAQILRDKQEDSASDLESKRDVLSLILRAGKADSELDSTAEKILMSGKSMVDQVSTFLSAGHKTTSAGLAWTLWLLAKDSKSQQKLRKEVTAVFSKNARPDYRALKELTWLDCVVCESLRLMPPVPMTYRQAEKTDFIDGILVPKGTLFYIPIRVINTCKEIWGDDAEEFNPSRWLNLPLKYNSAFSSLSFMVGARSCIGKTMAVMEMKALLGALITNFEFEPAYAGQIAQPTTAITMTPKDNLPLRVRRVNL</sequence>
<evidence type="ECO:0000256" key="8">
    <source>
        <dbReference type="ARBA" id="ARBA00022989"/>
    </source>
</evidence>
<evidence type="ECO:0000313" key="15">
    <source>
        <dbReference type="EMBL" id="KDR81081.1"/>
    </source>
</evidence>
<dbReference type="STRING" id="685588.A0A067TD57"/>
<keyword evidence="9" id="KW-0560">Oxidoreductase</keyword>
<feature type="binding site" description="axial binding residue" evidence="13">
    <location>
        <position position="477"/>
    </location>
    <ligand>
        <name>heme</name>
        <dbReference type="ChEBI" id="CHEBI:30413"/>
    </ligand>
    <ligandPart>
        <name>Fe</name>
        <dbReference type="ChEBI" id="CHEBI:18248"/>
    </ligandPart>
</feature>
<keyword evidence="16" id="KW-1185">Reference proteome</keyword>
<dbReference type="GO" id="GO:0005506">
    <property type="term" value="F:iron ion binding"/>
    <property type="evidence" value="ECO:0007669"/>
    <property type="project" value="InterPro"/>
</dbReference>
<dbReference type="GO" id="GO:0020037">
    <property type="term" value="F:heme binding"/>
    <property type="evidence" value="ECO:0007669"/>
    <property type="project" value="InterPro"/>
</dbReference>
<evidence type="ECO:0000256" key="14">
    <source>
        <dbReference type="SAM" id="Phobius"/>
    </source>
</evidence>
<comment type="cofactor">
    <cofactor evidence="1 13">
        <name>heme</name>
        <dbReference type="ChEBI" id="CHEBI:30413"/>
    </cofactor>
</comment>
<reference evidence="16" key="1">
    <citation type="journal article" date="2014" name="Proc. Natl. Acad. Sci. U.S.A.">
        <title>Extensive sampling of basidiomycete genomes demonstrates inadequacy of the white-rot/brown-rot paradigm for wood decay fungi.</title>
        <authorList>
            <person name="Riley R."/>
            <person name="Salamov A.A."/>
            <person name="Brown D.W."/>
            <person name="Nagy L.G."/>
            <person name="Floudas D."/>
            <person name="Held B.W."/>
            <person name="Levasseur A."/>
            <person name="Lombard V."/>
            <person name="Morin E."/>
            <person name="Otillar R."/>
            <person name="Lindquist E.A."/>
            <person name="Sun H."/>
            <person name="LaButti K.M."/>
            <person name="Schmutz J."/>
            <person name="Jabbour D."/>
            <person name="Luo H."/>
            <person name="Baker S.E."/>
            <person name="Pisabarro A.G."/>
            <person name="Walton J.D."/>
            <person name="Blanchette R.A."/>
            <person name="Henrissat B."/>
            <person name="Martin F."/>
            <person name="Cullen D."/>
            <person name="Hibbett D.S."/>
            <person name="Grigoriev I.V."/>
        </authorList>
    </citation>
    <scope>NUCLEOTIDE SEQUENCE [LARGE SCALE GENOMIC DNA]</scope>
    <source>
        <strain evidence="16">CBS 339.88</strain>
    </source>
</reference>
<dbReference type="InterPro" id="IPR001128">
    <property type="entry name" value="Cyt_P450"/>
</dbReference>
<gene>
    <name evidence="15" type="ORF">GALMADRAFT_91777</name>
</gene>
<evidence type="ECO:0000256" key="12">
    <source>
        <dbReference type="ARBA" id="ARBA00023136"/>
    </source>
</evidence>
<dbReference type="GO" id="GO:0004497">
    <property type="term" value="F:monooxygenase activity"/>
    <property type="evidence" value="ECO:0007669"/>
    <property type="project" value="UniProtKB-KW"/>
</dbReference>
<keyword evidence="5 13" id="KW-0349">Heme</keyword>
<dbReference type="InterPro" id="IPR050121">
    <property type="entry name" value="Cytochrome_P450_monoxygenase"/>
</dbReference>
<evidence type="ECO:0000256" key="7">
    <source>
        <dbReference type="ARBA" id="ARBA00022723"/>
    </source>
</evidence>
<dbReference type="SUPFAM" id="SSF48264">
    <property type="entry name" value="Cytochrome P450"/>
    <property type="match status" value="1"/>
</dbReference>
<evidence type="ECO:0000256" key="3">
    <source>
        <dbReference type="ARBA" id="ARBA00004721"/>
    </source>
</evidence>
<keyword evidence="12 14" id="KW-0472">Membrane</keyword>
<evidence type="ECO:0000256" key="13">
    <source>
        <dbReference type="PIRSR" id="PIRSR602401-1"/>
    </source>
</evidence>
<dbReference type="PRINTS" id="PR00385">
    <property type="entry name" value="P450"/>
</dbReference>
<evidence type="ECO:0000256" key="10">
    <source>
        <dbReference type="ARBA" id="ARBA00023004"/>
    </source>
</evidence>
<dbReference type="AlphaFoldDB" id="A0A067TD57"/>
<name>A0A067TD57_GALM3</name>
<dbReference type="GO" id="GO:0016020">
    <property type="term" value="C:membrane"/>
    <property type="evidence" value="ECO:0007669"/>
    <property type="project" value="UniProtKB-SubCell"/>
</dbReference>
<dbReference type="InterPro" id="IPR036396">
    <property type="entry name" value="Cyt_P450_sf"/>
</dbReference>
<evidence type="ECO:0000313" key="16">
    <source>
        <dbReference type="Proteomes" id="UP000027222"/>
    </source>
</evidence>
<keyword evidence="11" id="KW-0503">Monooxygenase</keyword>
<evidence type="ECO:0000256" key="11">
    <source>
        <dbReference type="ARBA" id="ARBA00023033"/>
    </source>
</evidence>
<dbReference type="PRINTS" id="PR00463">
    <property type="entry name" value="EP450I"/>
</dbReference>
<evidence type="ECO:0000256" key="2">
    <source>
        <dbReference type="ARBA" id="ARBA00004370"/>
    </source>
</evidence>
<dbReference type="PANTHER" id="PTHR24305:SF166">
    <property type="entry name" value="CYTOCHROME P450 12A4, MITOCHONDRIAL-RELATED"/>
    <property type="match status" value="1"/>
</dbReference>
<comment type="similarity">
    <text evidence="4">Belongs to the cytochrome P450 family.</text>
</comment>
<evidence type="ECO:0000256" key="5">
    <source>
        <dbReference type="ARBA" id="ARBA00022617"/>
    </source>
</evidence>
<organism evidence="15 16">
    <name type="scientific">Galerina marginata (strain CBS 339.88)</name>
    <dbReference type="NCBI Taxonomy" id="685588"/>
    <lineage>
        <taxon>Eukaryota</taxon>
        <taxon>Fungi</taxon>
        <taxon>Dikarya</taxon>
        <taxon>Basidiomycota</taxon>
        <taxon>Agaricomycotina</taxon>
        <taxon>Agaricomycetes</taxon>
        <taxon>Agaricomycetidae</taxon>
        <taxon>Agaricales</taxon>
        <taxon>Agaricineae</taxon>
        <taxon>Strophariaceae</taxon>
        <taxon>Galerina</taxon>
    </lineage>
</organism>
<dbReference type="PANTHER" id="PTHR24305">
    <property type="entry name" value="CYTOCHROME P450"/>
    <property type="match status" value="1"/>
</dbReference>
<feature type="transmembrane region" description="Helical" evidence="14">
    <location>
        <begin position="6"/>
        <end position="24"/>
    </location>
</feature>
<dbReference type="InterPro" id="IPR002401">
    <property type="entry name" value="Cyt_P450_E_grp-I"/>
</dbReference>
<dbReference type="Proteomes" id="UP000027222">
    <property type="component" value="Unassembled WGS sequence"/>
</dbReference>
<dbReference type="Gene3D" id="1.10.630.10">
    <property type="entry name" value="Cytochrome P450"/>
    <property type="match status" value="1"/>
</dbReference>
<evidence type="ECO:0000256" key="1">
    <source>
        <dbReference type="ARBA" id="ARBA00001971"/>
    </source>
</evidence>
<keyword evidence="7 13" id="KW-0479">Metal-binding</keyword>
<evidence type="ECO:0000256" key="6">
    <source>
        <dbReference type="ARBA" id="ARBA00022692"/>
    </source>
</evidence>